<keyword evidence="5" id="KW-0418">Kinase</keyword>
<dbReference type="GO" id="GO:0016020">
    <property type="term" value="C:membrane"/>
    <property type="evidence" value="ECO:0007669"/>
    <property type="project" value="UniProtKB-SubCell"/>
</dbReference>
<accession>A0A371HBW1</accession>
<comment type="subcellular location">
    <subcellularLocation>
        <location evidence="1">Membrane</location>
        <topology evidence="1">Single-pass membrane protein</topology>
    </subcellularLocation>
</comment>
<keyword evidence="6" id="KW-1185">Reference proteome</keyword>
<keyword evidence="5" id="KW-0808">Transferase</keyword>
<evidence type="ECO:0000259" key="4">
    <source>
        <dbReference type="Pfam" id="PF13947"/>
    </source>
</evidence>
<feature type="domain" description="Wall-associated receptor kinase galacturonan-binding" evidence="4">
    <location>
        <begin position="31"/>
        <end position="90"/>
    </location>
</feature>
<feature type="chain" id="PRO_5016884654" evidence="3">
    <location>
        <begin position="24"/>
        <end position="205"/>
    </location>
</feature>
<dbReference type="EMBL" id="QJKJ01003053">
    <property type="protein sequence ID" value="RDY00194.1"/>
    <property type="molecule type" value="Genomic_DNA"/>
</dbReference>
<evidence type="ECO:0000256" key="3">
    <source>
        <dbReference type="SAM" id="SignalP"/>
    </source>
</evidence>
<dbReference type="AlphaFoldDB" id="A0A371HBW1"/>
<name>A0A371HBW1_MUCPR</name>
<keyword evidence="2 3" id="KW-0732">Signal</keyword>
<sequence>MALVTKQRILELIILVFLILAKAACDTKPGCTQNCGTLSIPYPFGTREGCYLDDSFFINCTRNSTAPNSPIIPFLGRGNITVLNISLDGELVISSPVIRHCYSSNGSGFSNNKTDNWILHLSNFSISTKNKLTAIGCDTFAYLFGYVPHKPKATAIVGCGSFCSSVDDIKTNDGSCSGIGCCQDLIPNGMSGNPYLHHGCKGEYI</sequence>
<dbReference type="GO" id="GO:0016301">
    <property type="term" value="F:kinase activity"/>
    <property type="evidence" value="ECO:0007669"/>
    <property type="project" value="UniProtKB-KW"/>
</dbReference>
<dbReference type="OrthoDB" id="4062651at2759"/>
<proteinExistence type="predicted"/>
<dbReference type="GO" id="GO:0030247">
    <property type="term" value="F:polysaccharide binding"/>
    <property type="evidence" value="ECO:0007669"/>
    <property type="project" value="InterPro"/>
</dbReference>
<keyword evidence="5" id="KW-0675">Receptor</keyword>
<dbReference type="STRING" id="157652.A0A371HBW1"/>
<dbReference type="Pfam" id="PF13947">
    <property type="entry name" value="GUB_WAK_bind"/>
    <property type="match status" value="1"/>
</dbReference>
<dbReference type="Proteomes" id="UP000257109">
    <property type="component" value="Unassembled WGS sequence"/>
</dbReference>
<dbReference type="PANTHER" id="PTHR33491">
    <property type="entry name" value="OSJNBA0016N04.9 PROTEIN"/>
    <property type="match status" value="1"/>
</dbReference>
<feature type="non-terminal residue" evidence="5">
    <location>
        <position position="1"/>
    </location>
</feature>
<protein>
    <submittedName>
        <fullName evidence="5">Wall-associated receptor kinase 2</fullName>
    </submittedName>
</protein>
<evidence type="ECO:0000313" key="5">
    <source>
        <dbReference type="EMBL" id="RDY00194.1"/>
    </source>
</evidence>
<evidence type="ECO:0000256" key="2">
    <source>
        <dbReference type="ARBA" id="ARBA00022729"/>
    </source>
</evidence>
<gene>
    <name evidence="5" type="primary">WAK2</name>
    <name evidence="5" type="ORF">CR513_16653</name>
</gene>
<dbReference type="InterPro" id="IPR025287">
    <property type="entry name" value="WAK_GUB"/>
</dbReference>
<organism evidence="5 6">
    <name type="scientific">Mucuna pruriens</name>
    <name type="common">Velvet bean</name>
    <name type="synonym">Dolichos pruriens</name>
    <dbReference type="NCBI Taxonomy" id="157652"/>
    <lineage>
        <taxon>Eukaryota</taxon>
        <taxon>Viridiplantae</taxon>
        <taxon>Streptophyta</taxon>
        <taxon>Embryophyta</taxon>
        <taxon>Tracheophyta</taxon>
        <taxon>Spermatophyta</taxon>
        <taxon>Magnoliopsida</taxon>
        <taxon>eudicotyledons</taxon>
        <taxon>Gunneridae</taxon>
        <taxon>Pentapetalae</taxon>
        <taxon>rosids</taxon>
        <taxon>fabids</taxon>
        <taxon>Fabales</taxon>
        <taxon>Fabaceae</taxon>
        <taxon>Papilionoideae</taxon>
        <taxon>50 kb inversion clade</taxon>
        <taxon>NPAAA clade</taxon>
        <taxon>indigoferoid/millettioid clade</taxon>
        <taxon>Phaseoleae</taxon>
        <taxon>Mucuna</taxon>
    </lineage>
</organism>
<feature type="signal peptide" evidence="3">
    <location>
        <begin position="1"/>
        <end position="23"/>
    </location>
</feature>
<reference evidence="5" key="1">
    <citation type="submission" date="2018-05" db="EMBL/GenBank/DDBJ databases">
        <title>Draft genome of Mucuna pruriens seed.</title>
        <authorList>
            <person name="Nnadi N.E."/>
            <person name="Vos R."/>
            <person name="Hasami M.H."/>
            <person name="Devisetty U.K."/>
            <person name="Aguiy J.C."/>
        </authorList>
    </citation>
    <scope>NUCLEOTIDE SEQUENCE [LARGE SCALE GENOMIC DNA]</scope>
    <source>
        <strain evidence="5">JCA_2017</strain>
    </source>
</reference>
<evidence type="ECO:0000256" key="1">
    <source>
        <dbReference type="ARBA" id="ARBA00004167"/>
    </source>
</evidence>
<comment type="caution">
    <text evidence="5">The sequence shown here is derived from an EMBL/GenBank/DDBJ whole genome shotgun (WGS) entry which is preliminary data.</text>
</comment>
<evidence type="ECO:0000313" key="6">
    <source>
        <dbReference type="Proteomes" id="UP000257109"/>
    </source>
</evidence>